<dbReference type="EMBL" id="LAFY01000378">
    <property type="protein sequence ID" value="KJX98842.1"/>
    <property type="molecule type" value="Genomic_DNA"/>
</dbReference>
<name>A0A0F4GP39_9PEZI</name>
<sequence>MTPYTETKHQHIPKECLLFHDHASASEASHDETPFFAVHDPSFLDILGPSPSITLGLEKDWPFAHEAAVYVPSQDACYITSNLCPPEQSSGQPKIYLGKLTRHASSPTWTYETLDTNIAMGNGGINYPTPSNPHTLLICDQGSHSSAPSLTILDPTPPYKTTRLLTAYHTRPFTSPNDVVIHSNGSIWFTDPIYGHEQGFRPAPSLPSHVWRLDPESGELRPVADGFGRCNGVCFSPDEETLYVTDTDWIHGDGTTDHRRSSNIYAFDVIERHGGQFLTNRRLFAMADCGIPDGIKTDLSGNVYSGTWDGISVWSPAGRLLGKIRIPGGVANFCFARKGELLACNEKRFWVVQVSEGVEGALLRGLGMEV</sequence>
<gene>
    <name evidence="2" type="ORF">TI39_contig386g00014</name>
</gene>
<dbReference type="PANTHER" id="PTHR47064">
    <property type="entry name" value="PUTATIVE (AFU_ORTHOLOGUE AFUA_1G08990)-RELATED"/>
    <property type="match status" value="1"/>
</dbReference>
<keyword evidence="3" id="KW-1185">Reference proteome</keyword>
<dbReference type="PANTHER" id="PTHR47064:SF2">
    <property type="entry name" value="SMP-30_GLUCONOLACTONASE_LRE-LIKE REGION DOMAIN-CONTAINING PROTEIN-RELATED"/>
    <property type="match status" value="1"/>
</dbReference>
<dbReference type="Proteomes" id="UP000033647">
    <property type="component" value="Unassembled WGS sequence"/>
</dbReference>
<dbReference type="STRING" id="1047168.A0A0F4GP39"/>
<proteinExistence type="predicted"/>
<dbReference type="SUPFAM" id="SSF63829">
    <property type="entry name" value="Calcium-dependent phosphotriesterase"/>
    <property type="match status" value="1"/>
</dbReference>
<dbReference type="InterPro" id="IPR011042">
    <property type="entry name" value="6-blade_b-propeller_TolB-like"/>
</dbReference>
<protein>
    <submittedName>
        <fullName evidence="2">Smp-30 gluconolaconase lre-like region like protein</fullName>
    </submittedName>
</protein>
<dbReference type="Pfam" id="PF08450">
    <property type="entry name" value="SGL"/>
    <property type="match status" value="1"/>
</dbReference>
<dbReference type="OrthoDB" id="423498at2759"/>
<evidence type="ECO:0000259" key="1">
    <source>
        <dbReference type="Pfam" id="PF08450"/>
    </source>
</evidence>
<comment type="caution">
    <text evidence="2">The sequence shown here is derived from an EMBL/GenBank/DDBJ whole genome shotgun (WGS) entry which is preliminary data.</text>
</comment>
<accession>A0A0F4GP39</accession>
<feature type="domain" description="SMP-30/Gluconolactonase/LRE-like region" evidence="1">
    <location>
        <begin position="160"/>
        <end position="336"/>
    </location>
</feature>
<dbReference type="InterPro" id="IPR013658">
    <property type="entry name" value="SGL"/>
</dbReference>
<reference evidence="2 3" key="1">
    <citation type="submission" date="2015-03" db="EMBL/GenBank/DDBJ databases">
        <title>RNA-seq based gene annotation and comparative genomics of four Zymoseptoria species reveal species-specific pathogenicity related genes and transposable element activity.</title>
        <authorList>
            <person name="Grandaubert J."/>
            <person name="Bhattacharyya A."/>
            <person name="Stukenbrock E.H."/>
        </authorList>
    </citation>
    <scope>NUCLEOTIDE SEQUENCE [LARGE SCALE GENOMIC DNA]</scope>
    <source>
        <strain evidence="2 3">Zb18110</strain>
    </source>
</reference>
<dbReference type="InterPro" id="IPR052988">
    <property type="entry name" value="Oryzine_lactonohydrolase"/>
</dbReference>
<dbReference type="Gene3D" id="2.120.10.30">
    <property type="entry name" value="TolB, C-terminal domain"/>
    <property type="match status" value="1"/>
</dbReference>
<dbReference type="AlphaFoldDB" id="A0A0F4GP39"/>
<organism evidence="2 3">
    <name type="scientific">Zymoseptoria brevis</name>
    <dbReference type="NCBI Taxonomy" id="1047168"/>
    <lineage>
        <taxon>Eukaryota</taxon>
        <taxon>Fungi</taxon>
        <taxon>Dikarya</taxon>
        <taxon>Ascomycota</taxon>
        <taxon>Pezizomycotina</taxon>
        <taxon>Dothideomycetes</taxon>
        <taxon>Dothideomycetidae</taxon>
        <taxon>Mycosphaerellales</taxon>
        <taxon>Mycosphaerellaceae</taxon>
        <taxon>Zymoseptoria</taxon>
    </lineage>
</organism>
<evidence type="ECO:0000313" key="2">
    <source>
        <dbReference type="EMBL" id="KJX98842.1"/>
    </source>
</evidence>
<evidence type="ECO:0000313" key="3">
    <source>
        <dbReference type="Proteomes" id="UP000033647"/>
    </source>
</evidence>